<protein>
    <submittedName>
        <fullName evidence="1">Uncharacterized protein</fullName>
    </submittedName>
</protein>
<organism evidence="1 2">
    <name type="scientific">Aquimarina addita</name>
    <dbReference type="NCBI Taxonomy" id="870485"/>
    <lineage>
        <taxon>Bacteria</taxon>
        <taxon>Pseudomonadati</taxon>
        <taxon>Bacteroidota</taxon>
        <taxon>Flavobacteriia</taxon>
        <taxon>Flavobacteriales</taxon>
        <taxon>Flavobacteriaceae</taxon>
        <taxon>Aquimarina</taxon>
    </lineage>
</organism>
<accession>A0ABP6UVS6</accession>
<proteinExistence type="predicted"/>
<comment type="caution">
    <text evidence="1">The sequence shown here is derived from an EMBL/GenBank/DDBJ whole genome shotgun (WGS) entry which is preliminary data.</text>
</comment>
<reference evidence="2" key="1">
    <citation type="journal article" date="2019" name="Int. J. Syst. Evol. Microbiol.">
        <title>The Global Catalogue of Microorganisms (GCM) 10K type strain sequencing project: providing services to taxonomists for standard genome sequencing and annotation.</title>
        <authorList>
            <consortium name="The Broad Institute Genomics Platform"/>
            <consortium name="The Broad Institute Genome Sequencing Center for Infectious Disease"/>
            <person name="Wu L."/>
            <person name="Ma J."/>
        </authorList>
    </citation>
    <scope>NUCLEOTIDE SEQUENCE [LARGE SCALE GENOMIC DNA]</scope>
    <source>
        <strain evidence="2">JCM 17106</strain>
    </source>
</reference>
<sequence>MKSKLLLLFFIIQLFAYKSGKEMTFADFVEVGKIEKVMMSNNSGKFILSPEQLTEFKKQISSMTYEPNITVKLGAIHMTLIMDNKEYDMATATHGDFVEIDYSLVTKNKSEFKNVFFKTNGINFDNYKKSE</sequence>
<name>A0ABP6UVS6_9FLAO</name>
<dbReference type="Proteomes" id="UP001500459">
    <property type="component" value="Unassembled WGS sequence"/>
</dbReference>
<dbReference type="RefSeq" id="WP_344931006.1">
    <property type="nucleotide sequence ID" value="NZ_BAABCW010000038.1"/>
</dbReference>
<evidence type="ECO:0000313" key="1">
    <source>
        <dbReference type="EMBL" id="GAA3523620.1"/>
    </source>
</evidence>
<gene>
    <name evidence="1" type="ORF">GCM10022393_43120</name>
</gene>
<evidence type="ECO:0000313" key="2">
    <source>
        <dbReference type="Proteomes" id="UP001500459"/>
    </source>
</evidence>
<dbReference type="EMBL" id="BAABCW010000038">
    <property type="protein sequence ID" value="GAA3523620.1"/>
    <property type="molecule type" value="Genomic_DNA"/>
</dbReference>
<keyword evidence="2" id="KW-1185">Reference proteome</keyword>